<dbReference type="PANTHER" id="PTHR45872">
    <property type="entry name" value="RHO GUANINE NUCLEOTIDE EXCHANGE FACTOR 2, ISOFORM D"/>
    <property type="match status" value="1"/>
</dbReference>
<dbReference type="GO" id="GO:0001664">
    <property type="term" value="F:G protein-coupled receptor binding"/>
    <property type="evidence" value="ECO:0007669"/>
    <property type="project" value="TreeGrafter"/>
</dbReference>
<protein>
    <recommendedName>
        <fullName evidence="11">Rho guanine nucleotide exchange factor 12</fullName>
    </recommendedName>
    <alternativeName>
        <fullName evidence="12">Leukemia-associated RhoGEF</fullName>
    </alternativeName>
</protein>
<evidence type="ECO:0000259" key="15">
    <source>
        <dbReference type="PROSITE" id="PS50010"/>
    </source>
</evidence>
<dbReference type="Pfam" id="PF00595">
    <property type="entry name" value="PDZ"/>
    <property type="match status" value="1"/>
</dbReference>
<evidence type="ECO:0000259" key="14">
    <source>
        <dbReference type="PROSITE" id="PS50003"/>
    </source>
</evidence>
<reference evidence="17" key="1">
    <citation type="journal article" date="2004" name="Nature">
        <title>Genome duplication in the teleost fish Tetraodon nigroviridis reveals the early vertebrate proto-karyotype.</title>
        <authorList>
            <person name="Jaillon O."/>
            <person name="Aury J.-M."/>
            <person name="Brunet F."/>
            <person name="Petit J.-L."/>
            <person name="Stange-Thomann N."/>
            <person name="Mauceli E."/>
            <person name="Bouneau L."/>
            <person name="Fischer C."/>
            <person name="Ozouf-Costaz C."/>
            <person name="Bernot A."/>
            <person name="Nicaud S."/>
            <person name="Jaffe D."/>
            <person name="Fisher S."/>
            <person name="Lutfalla G."/>
            <person name="Dossat C."/>
            <person name="Segurens B."/>
            <person name="Dasilva C."/>
            <person name="Salanoubat M."/>
            <person name="Levy M."/>
            <person name="Boudet N."/>
            <person name="Castellano S."/>
            <person name="Anthouard V."/>
            <person name="Jubin C."/>
            <person name="Castelli V."/>
            <person name="Katinka M."/>
            <person name="Vacherie B."/>
            <person name="Biemont C."/>
            <person name="Skalli Z."/>
            <person name="Cattolico L."/>
            <person name="Poulain J."/>
            <person name="De Berardinis V."/>
            <person name="Cruaud C."/>
            <person name="Duprat S."/>
            <person name="Brottier P."/>
            <person name="Coutanceau J.-P."/>
            <person name="Gouzy J."/>
            <person name="Parra G."/>
            <person name="Lardier G."/>
            <person name="Chapple C."/>
            <person name="McKernan K.J."/>
            <person name="McEwan P."/>
            <person name="Bosak S."/>
            <person name="Kellis M."/>
            <person name="Volff J.-N."/>
            <person name="Guigo R."/>
            <person name="Zody M.C."/>
            <person name="Mesirov J."/>
            <person name="Lindblad-Toh K."/>
            <person name="Birren B."/>
            <person name="Nusbaum C."/>
            <person name="Kahn D."/>
            <person name="Robinson-Rechavi M."/>
            <person name="Laudet V."/>
            <person name="Schachter V."/>
            <person name="Quetier F."/>
            <person name="Saurin W."/>
            <person name="Scarpelli C."/>
            <person name="Wincker P."/>
            <person name="Lander E.S."/>
            <person name="Weissenbach J."/>
            <person name="Roest Crollius H."/>
        </authorList>
    </citation>
    <scope>NUCLEOTIDE SEQUENCE [LARGE SCALE GENOMIC DNA]</scope>
</reference>
<evidence type="ECO:0000256" key="6">
    <source>
        <dbReference type="ARBA" id="ARBA00022658"/>
    </source>
</evidence>
<dbReference type="InterPro" id="IPR036305">
    <property type="entry name" value="RGS_sf"/>
</dbReference>
<dbReference type="GO" id="GO:0005085">
    <property type="term" value="F:guanyl-nucleotide exchange factor activity"/>
    <property type="evidence" value="ECO:0007669"/>
    <property type="project" value="UniProtKB-KW"/>
</dbReference>
<name>Q4SPD4_TETNG</name>
<dbReference type="Gene3D" id="1.10.167.10">
    <property type="entry name" value="Regulator of G-protein Signalling 4, domain 2"/>
    <property type="match status" value="1"/>
</dbReference>
<keyword evidence="4" id="KW-0963">Cytoplasm</keyword>
<dbReference type="CDD" id="cd23069">
    <property type="entry name" value="PDZ_ARHGEF11-12-like"/>
    <property type="match status" value="1"/>
</dbReference>
<dbReference type="EMBL" id="CAAE01014537">
    <property type="protein sequence ID" value="CAF97498.1"/>
    <property type="molecule type" value="Genomic_DNA"/>
</dbReference>
<dbReference type="CDD" id="cd00160">
    <property type="entry name" value="RhoGEF"/>
    <property type="match status" value="1"/>
</dbReference>
<dbReference type="GO" id="GO:0005096">
    <property type="term" value="F:GTPase activator activity"/>
    <property type="evidence" value="ECO:0007669"/>
    <property type="project" value="UniProtKB-KW"/>
</dbReference>
<dbReference type="GO" id="GO:0005737">
    <property type="term" value="C:cytoplasm"/>
    <property type="evidence" value="ECO:0007669"/>
    <property type="project" value="UniProtKB-SubCell"/>
</dbReference>
<dbReference type="OrthoDB" id="2272012at2759"/>
<feature type="non-terminal residue" evidence="17">
    <location>
        <position position="1"/>
    </location>
</feature>
<feature type="domain" description="DH" evidence="15">
    <location>
        <begin position="699"/>
        <end position="889"/>
    </location>
</feature>
<keyword evidence="7" id="KW-0007">Acetylation</keyword>
<gene>
    <name evidence="17" type="ORF">GSTENG00014890001</name>
</gene>
<dbReference type="SUPFAM" id="SSF48097">
    <property type="entry name" value="Regulator of G-protein signaling, RGS"/>
    <property type="match status" value="1"/>
</dbReference>
<dbReference type="SUPFAM" id="SSF50729">
    <property type="entry name" value="PH domain-like"/>
    <property type="match status" value="1"/>
</dbReference>
<comment type="subcellular location">
    <subcellularLocation>
        <location evidence="2">Cytoplasm</location>
    </subcellularLocation>
    <subcellularLocation>
        <location evidence="1">Membrane</location>
    </subcellularLocation>
</comment>
<keyword evidence="5" id="KW-0597">Phosphoprotein</keyword>
<dbReference type="PROSITE" id="PS50010">
    <property type="entry name" value="DH_2"/>
    <property type="match status" value="1"/>
</dbReference>
<keyword evidence="6" id="KW-0344">Guanine-nucleotide releasing factor</keyword>
<evidence type="ECO:0000256" key="3">
    <source>
        <dbReference type="ARBA" id="ARBA00022468"/>
    </source>
</evidence>
<evidence type="ECO:0000256" key="12">
    <source>
        <dbReference type="ARBA" id="ARBA00075151"/>
    </source>
</evidence>
<dbReference type="InterPro" id="IPR044926">
    <property type="entry name" value="RGS_subdomain_2"/>
</dbReference>
<sequence>GLVQRCVIIQKDENGFGLTVSGDNPVFVQLVKEDGAAMRAGVQTGDRIIKVNGTLVTHSNHIEVVKLIKSGSYVALTVLGRPPGLTQIPLSEAESEMLGVSISSPNSPATERPYSPQDRFSAQPSWDENNSACNQKVDYSVKMLSREQQELQEPFHSIDADDGSIFETEFFPTSKGGDNNTDLSLFSTPMSRGFGCGSPESLYPKESSFPSPKSTPRNSLNSCHSPDAEDATDLVAADISPQKCANDSLSPITVGSPSVTRVISQIIGAEDDYFDSDQEQSNGQCNSFNSIEQLKSRPAHLAAFLHHVISQFDPAPVLCYLYADFYKQTNSKETRRVFMDLHNFFIDRGANLKVPVPDSISADLDRRRTELIPEEINRQLVQTLQDSLLPDIQKNLEDFRQKRSMGLTVAEGELSRLDQERIRDRVTLERERSYAENIISKIEDILLTTQTTEEEKCTTMQYVIYTYMKHLGVRVKEPRSLESKRVRINFLPKIKKSIKTEKEGEEKKKPRFPSILGPQRRPSRIEAAPVGKALDGRPRPQKRQSQPTLGASEHMEAGRLRGSHSSEGPELIHGTSVNISSSNSAAVNLDSSRDADTSGSLTSVPSRMSDGLQADLLEGLPYPPTHFDLYSLDQLQEDDRESDRAHEGTPKAIRRLEAIGAADVQSEDDQGTDSEHDPPYWQQLVGREVLAGLMPQEIKRQEVINELFYTERAHVRMLRVLDHLFYQRLSKDAILPPADIKNIFPNLEEISQLHVSILEQMAAVRKRNESSVIDQIGDDLLSWFSEGEEEKIKQAAGTFCSNQPFALEIIKTKQKKDSRFASFVQEAESNRLCRRLQLKDIIPIEMQRLTKYPLLLDNIAKYTDNAAEKDKVKQAADCCRKILNHVNQAVKESENKQRLEDYQRRLDLSSLKQTDNPMILELKNLDLTKRTMVHEGPLSWKMNKEKTIELYTLLLEDILVLLQKQDERLILKCHSKNLASTADTKHIFSPIIKLNTVLVRSVATDNKSFFVLCTSENGPQIYELMAPTVSDQRTWQRLITQRADAMKVKPHSVIPLPQTDCNTFVEVKAEGEEEEGGFADSELPYRVTEDGKKRDLYEGVPCRADEALKTLAALKQVLVTQLMSQEATQQNKRSTGPRLLRTTSLRTPVESCARVMVHNGSEKITSKLEEAAQDLGSRDKGFFDTPEDYAGYLVLEGYSGPGESSTDDDILASAAGKLLRSTRGCAVDSSSNSRFSLMSQAGSLSSFSRQVLSHLRSLQADLSYLKAYETPRGIIVTPNGQ</sequence>
<dbReference type="Pfam" id="PF00621">
    <property type="entry name" value="RhoGEF"/>
    <property type="match status" value="1"/>
</dbReference>
<feature type="region of interest" description="Disordered" evidence="13">
    <location>
        <begin position="100"/>
        <end position="128"/>
    </location>
</feature>
<dbReference type="FunFam" id="2.30.29.30:FF:000072">
    <property type="entry name" value="Rho guanine nucleotide exchange factor 1"/>
    <property type="match status" value="1"/>
</dbReference>
<dbReference type="KEGG" id="tng:GSTEN00014890G001"/>
<dbReference type="Pfam" id="PF09128">
    <property type="entry name" value="RGS-like"/>
    <property type="match status" value="1"/>
</dbReference>
<dbReference type="PROSITE" id="PS00741">
    <property type="entry name" value="DH_1"/>
    <property type="match status" value="1"/>
</dbReference>
<dbReference type="SUPFAM" id="SSF48065">
    <property type="entry name" value="DBL homology domain (DH-domain)"/>
    <property type="match status" value="1"/>
</dbReference>
<dbReference type="GO" id="GO:0007186">
    <property type="term" value="P:G protein-coupled receptor signaling pathway"/>
    <property type="evidence" value="ECO:0007669"/>
    <property type="project" value="TreeGrafter"/>
</dbReference>
<evidence type="ECO:0000256" key="9">
    <source>
        <dbReference type="ARBA" id="ARBA00023136"/>
    </source>
</evidence>
<dbReference type="Gene3D" id="2.30.42.10">
    <property type="match status" value="1"/>
</dbReference>
<dbReference type="SUPFAM" id="SSF50156">
    <property type="entry name" value="PDZ domain-like"/>
    <property type="match status" value="1"/>
</dbReference>
<dbReference type="InterPro" id="IPR015212">
    <property type="entry name" value="RGS-like_dom"/>
</dbReference>
<feature type="compositionally biased region" description="Basic and acidic residues" evidence="13">
    <location>
        <begin position="499"/>
        <end position="508"/>
    </location>
</feature>
<evidence type="ECO:0000256" key="11">
    <source>
        <dbReference type="ARBA" id="ARBA00074302"/>
    </source>
</evidence>
<dbReference type="InterPro" id="IPR001331">
    <property type="entry name" value="GDS_CDC24_CS"/>
</dbReference>
<dbReference type="GO" id="GO:0016020">
    <property type="term" value="C:membrane"/>
    <property type="evidence" value="ECO:0007669"/>
    <property type="project" value="UniProtKB-SubCell"/>
</dbReference>
<organism evidence="17">
    <name type="scientific">Tetraodon nigroviridis</name>
    <name type="common">Spotted green pufferfish</name>
    <name type="synonym">Chelonodon nigroviridis</name>
    <dbReference type="NCBI Taxonomy" id="99883"/>
    <lineage>
        <taxon>Eukaryota</taxon>
        <taxon>Metazoa</taxon>
        <taxon>Chordata</taxon>
        <taxon>Craniata</taxon>
        <taxon>Vertebrata</taxon>
        <taxon>Euteleostomi</taxon>
        <taxon>Actinopterygii</taxon>
        <taxon>Neopterygii</taxon>
        <taxon>Teleostei</taxon>
        <taxon>Neoteleostei</taxon>
        <taxon>Acanthomorphata</taxon>
        <taxon>Eupercaria</taxon>
        <taxon>Tetraodontiformes</taxon>
        <taxon>Tetradontoidea</taxon>
        <taxon>Tetraodontidae</taxon>
        <taxon>Tetraodon</taxon>
    </lineage>
</organism>
<feature type="domain" description="PDZ" evidence="16">
    <location>
        <begin position="6"/>
        <end position="83"/>
    </location>
</feature>
<dbReference type="PROSITE" id="PS50106">
    <property type="entry name" value="PDZ"/>
    <property type="match status" value="1"/>
</dbReference>
<keyword evidence="8" id="KW-0175">Coiled coil</keyword>
<evidence type="ECO:0000259" key="16">
    <source>
        <dbReference type="PROSITE" id="PS50106"/>
    </source>
</evidence>
<evidence type="ECO:0000256" key="13">
    <source>
        <dbReference type="SAM" id="MobiDB-lite"/>
    </source>
</evidence>
<keyword evidence="9" id="KW-0472">Membrane</keyword>
<evidence type="ECO:0000256" key="4">
    <source>
        <dbReference type="ARBA" id="ARBA00022490"/>
    </source>
</evidence>
<evidence type="ECO:0000313" key="17">
    <source>
        <dbReference type="EMBL" id="CAF97498.1"/>
    </source>
</evidence>
<dbReference type="SMART" id="SM00228">
    <property type="entry name" value="PDZ"/>
    <property type="match status" value="1"/>
</dbReference>
<dbReference type="InterPro" id="IPR001849">
    <property type="entry name" value="PH_domain"/>
</dbReference>
<dbReference type="InterPro" id="IPR011993">
    <property type="entry name" value="PH-like_dom_sf"/>
</dbReference>
<evidence type="ECO:0000256" key="7">
    <source>
        <dbReference type="ARBA" id="ARBA00022990"/>
    </source>
</evidence>
<dbReference type="FunFam" id="1.10.167.10:FF:000008">
    <property type="entry name" value="rho guanine nucleotide exchange factor 12"/>
    <property type="match status" value="1"/>
</dbReference>
<evidence type="ECO:0000256" key="1">
    <source>
        <dbReference type="ARBA" id="ARBA00004370"/>
    </source>
</evidence>
<reference evidence="17" key="2">
    <citation type="submission" date="2004-02" db="EMBL/GenBank/DDBJ databases">
        <authorList>
            <consortium name="Genoscope"/>
            <consortium name="Whitehead Institute Centre for Genome Research"/>
        </authorList>
    </citation>
    <scope>NUCLEOTIDE SEQUENCE</scope>
</reference>
<feature type="region of interest" description="Disordered" evidence="13">
    <location>
        <begin position="196"/>
        <end position="227"/>
    </location>
</feature>
<feature type="compositionally biased region" description="Polar residues" evidence="13">
    <location>
        <begin position="208"/>
        <end position="224"/>
    </location>
</feature>
<dbReference type="FunFam" id="1.20.900.10:FF:000006">
    <property type="entry name" value="Rho guanine nucleotide exchange factor (GEF) 11"/>
    <property type="match status" value="1"/>
</dbReference>
<dbReference type="PANTHER" id="PTHR45872:SF3">
    <property type="entry name" value="RHO GUANINE NUCLEOTIDE EXCHANGE FACTOR 12"/>
    <property type="match status" value="1"/>
</dbReference>
<evidence type="ECO:0000256" key="5">
    <source>
        <dbReference type="ARBA" id="ARBA00022553"/>
    </source>
</evidence>
<dbReference type="InterPro" id="IPR041020">
    <property type="entry name" value="PH_16"/>
</dbReference>
<dbReference type="FunFam" id="2.30.42.10:FF:000033">
    <property type="entry name" value="Rho guanine nucleotide exchange factor (GEF) 11"/>
    <property type="match status" value="1"/>
</dbReference>
<dbReference type="Gene3D" id="1.20.900.10">
    <property type="entry name" value="Dbl homology (DH) domain"/>
    <property type="match status" value="1"/>
</dbReference>
<dbReference type="PROSITE" id="PS50003">
    <property type="entry name" value="PH_DOMAIN"/>
    <property type="match status" value="1"/>
</dbReference>
<comment type="caution">
    <text evidence="17">The sequence shown here is derived from an EMBL/GenBank/DDBJ whole genome shotgun (WGS) entry which is preliminary data.</text>
</comment>
<keyword evidence="3" id="KW-0343">GTPase activation</keyword>
<dbReference type="Pfam" id="PF17838">
    <property type="entry name" value="PH_16"/>
    <property type="match status" value="1"/>
</dbReference>
<evidence type="ECO:0000256" key="8">
    <source>
        <dbReference type="ARBA" id="ARBA00023054"/>
    </source>
</evidence>
<dbReference type="SMART" id="SM00325">
    <property type="entry name" value="RhoGEF"/>
    <property type="match status" value="1"/>
</dbReference>
<dbReference type="InterPro" id="IPR036034">
    <property type="entry name" value="PDZ_sf"/>
</dbReference>
<dbReference type="InterPro" id="IPR000219">
    <property type="entry name" value="DH_dom"/>
</dbReference>
<feature type="domain" description="PH" evidence="14">
    <location>
        <begin position="931"/>
        <end position="1044"/>
    </location>
</feature>
<dbReference type="Gene3D" id="2.30.29.30">
    <property type="entry name" value="Pleckstrin-homology domain (PH domain)/Phosphotyrosine-binding domain (PTB)"/>
    <property type="match status" value="1"/>
</dbReference>
<dbReference type="GO" id="GO:0035556">
    <property type="term" value="P:intracellular signal transduction"/>
    <property type="evidence" value="ECO:0007669"/>
    <property type="project" value="InterPro"/>
</dbReference>
<dbReference type="InterPro" id="IPR035899">
    <property type="entry name" value="DBL_dom_sf"/>
</dbReference>
<evidence type="ECO:0000256" key="2">
    <source>
        <dbReference type="ARBA" id="ARBA00004496"/>
    </source>
</evidence>
<comment type="function">
    <text evidence="10">May play a role in the regulation of RhoA GTPase by guanine nucleotide-binding alpha-12 (GNA12) and alpha-13 (GNA13). Acts as guanine nucleotide exchange factor (GEF) for RhoA GTPase and may act as GTPase-activating protein (GAP) for GNA12 and GNA13.</text>
</comment>
<dbReference type="SMART" id="SM00233">
    <property type="entry name" value="PH"/>
    <property type="match status" value="1"/>
</dbReference>
<evidence type="ECO:0000256" key="10">
    <source>
        <dbReference type="ARBA" id="ARBA00054673"/>
    </source>
</evidence>
<feature type="compositionally biased region" description="Polar residues" evidence="13">
    <location>
        <begin position="118"/>
        <end position="128"/>
    </location>
</feature>
<feature type="region of interest" description="Disordered" evidence="13">
    <location>
        <begin position="499"/>
        <end position="578"/>
    </location>
</feature>
<proteinExistence type="predicted"/>
<dbReference type="InterPro" id="IPR001478">
    <property type="entry name" value="PDZ"/>
</dbReference>
<accession>Q4SPD4</accession>